<comment type="caution">
    <text evidence="1">The sequence shown here is derived from an EMBL/GenBank/DDBJ whole genome shotgun (WGS) entry which is preliminary data.</text>
</comment>
<reference evidence="1 2" key="1">
    <citation type="submission" date="2018-03" db="EMBL/GenBank/DDBJ databases">
        <title>Genomic Encyclopedia of Archaeal and Bacterial Type Strains, Phase II (KMG-II): from individual species to whole genera.</title>
        <authorList>
            <person name="Goeker M."/>
        </authorList>
    </citation>
    <scope>NUCLEOTIDE SEQUENCE [LARGE SCALE GENOMIC DNA]</scope>
    <source>
        <strain evidence="1 2">DSM 18107</strain>
    </source>
</reference>
<protein>
    <submittedName>
        <fullName evidence="1">Uncharacterized protein</fullName>
    </submittedName>
</protein>
<dbReference type="Proteomes" id="UP000240978">
    <property type="component" value="Unassembled WGS sequence"/>
</dbReference>
<evidence type="ECO:0000313" key="1">
    <source>
        <dbReference type="EMBL" id="PSL23341.1"/>
    </source>
</evidence>
<dbReference type="EMBL" id="PYGK01000018">
    <property type="protein sequence ID" value="PSL23341.1"/>
    <property type="molecule type" value="Genomic_DNA"/>
</dbReference>
<dbReference type="AlphaFoldDB" id="A0A2P8FNN4"/>
<organism evidence="1 2">
    <name type="scientific">Chitinophaga ginsengisoli</name>
    <dbReference type="NCBI Taxonomy" id="363837"/>
    <lineage>
        <taxon>Bacteria</taxon>
        <taxon>Pseudomonadati</taxon>
        <taxon>Bacteroidota</taxon>
        <taxon>Chitinophagia</taxon>
        <taxon>Chitinophagales</taxon>
        <taxon>Chitinophagaceae</taxon>
        <taxon>Chitinophaga</taxon>
    </lineage>
</organism>
<accession>A0A2P8FNN4</accession>
<keyword evidence="2" id="KW-1185">Reference proteome</keyword>
<sequence>MKSFILSRKVGTTGRISNLLMQDLKVLGEFISKGITFNITAKVAMIN</sequence>
<proteinExistence type="predicted"/>
<evidence type="ECO:0000313" key="2">
    <source>
        <dbReference type="Proteomes" id="UP000240978"/>
    </source>
</evidence>
<gene>
    <name evidence="1" type="ORF">CLV42_11857</name>
</gene>
<name>A0A2P8FNN4_9BACT</name>